<organism evidence="1 2">
    <name type="scientific">Papaver atlanticum</name>
    <dbReference type="NCBI Taxonomy" id="357466"/>
    <lineage>
        <taxon>Eukaryota</taxon>
        <taxon>Viridiplantae</taxon>
        <taxon>Streptophyta</taxon>
        <taxon>Embryophyta</taxon>
        <taxon>Tracheophyta</taxon>
        <taxon>Spermatophyta</taxon>
        <taxon>Magnoliopsida</taxon>
        <taxon>Ranunculales</taxon>
        <taxon>Papaveraceae</taxon>
        <taxon>Papaveroideae</taxon>
        <taxon>Papaver</taxon>
    </lineage>
</organism>
<gene>
    <name evidence="1" type="ORF">MKW98_002288</name>
</gene>
<comment type="caution">
    <text evidence="1">The sequence shown here is derived from an EMBL/GenBank/DDBJ whole genome shotgun (WGS) entry which is preliminary data.</text>
</comment>
<proteinExistence type="predicted"/>
<name>A0AAD4X3Q6_9MAGN</name>
<evidence type="ECO:0000313" key="1">
    <source>
        <dbReference type="EMBL" id="KAI3832742.1"/>
    </source>
</evidence>
<dbReference type="EMBL" id="JAJJMB010017986">
    <property type="protein sequence ID" value="KAI3832742.1"/>
    <property type="molecule type" value="Genomic_DNA"/>
</dbReference>
<dbReference type="Proteomes" id="UP001202328">
    <property type="component" value="Unassembled WGS sequence"/>
</dbReference>
<protein>
    <submittedName>
        <fullName evidence="1">Uncharacterized protein</fullName>
    </submittedName>
</protein>
<accession>A0AAD4X3Q6</accession>
<dbReference type="AlphaFoldDB" id="A0AAD4X3Q6"/>
<evidence type="ECO:0000313" key="2">
    <source>
        <dbReference type="Proteomes" id="UP001202328"/>
    </source>
</evidence>
<keyword evidence="2" id="KW-1185">Reference proteome</keyword>
<reference evidence="1" key="1">
    <citation type="submission" date="2022-04" db="EMBL/GenBank/DDBJ databases">
        <title>A functionally conserved STORR gene fusion in Papaver species that diverged 16.8 million years ago.</title>
        <authorList>
            <person name="Catania T."/>
        </authorList>
    </citation>
    <scope>NUCLEOTIDE SEQUENCE</scope>
    <source>
        <strain evidence="1">S-188037</strain>
    </source>
</reference>
<sequence length="96" mass="10607">MTGGQMGNQDPRPPNITNFLTYILLSNYGENMISRGAHTGSLILVDLFPLSISTRLWIWRSASPGFLRNEVFGGECKVGEMHTKIKKGTKILVVNA</sequence>